<dbReference type="InterPro" id="IPR011029">
    <property type="entry name" value="DEATH-like_dom_sf"/>
</dbReference>
<gene>
    <name evidence="2" type="ORF">ETSY2_13175</name>
</gene>
<dbReference type="SUPFAM" id="SSF47986">
    <property type="entry name" value="DEATH domain"/>
    <property type="match status" value="1"/>
</dbReference>
<dbReference type="PATRIC" id="fig|1429439.4.peg.2254"/>
<protein>
    <recommendedName>
        <fullName evidence="1">Bacterial Death-like domain-containing protein</fullName>
    </recommendedName>
</protein>
<dbReference type="Pfam" id="PF20690">
    <property type="entry name" value="bDLD3"/>
    <property type="match status" value="1"/>
</dbReference>
<reference evidence="2 3" key="1">
    <citation type="journal article" date="2014" name="Nature">
        <title>An environmental bacterial taxon with a large and distinct metabolic repertoire.</title>
        <authorList>
            <person name="Wilson M.C."/>
            <person name="Mori T."/>
            <person name="Ruckert C."/>
            <person name="Uria A.R."/>
            <person name="Helf M.J."/>
            <person name="Takada K."/>
            <person name="Gernert C."/>
            <person name="Steffens U.A."/>
            <person name="Heycke N."/>
            <person name="Schmitt S."/>
            <person name="Rinke C."/>
            <person name="Helfrich E.J."/>
            <person name="Brachmann A.O."/>
            <person name="Gurgui C."/>
            <person name="Wakimoto T."/>
            <person name="Kracht M."/>
            <person name="Crusemann M."/>
            <person name="Hentschel U."/>
            <person name="Abe I."/>
            <person name="Matsunaga S."/>
            <person name="Kalinowski J."/>
            <person name="Takeyama H."/>
            <person name="Piel J."/>
        </authorList>
    </citation>
    <scope>NUCLEOTIDE SEQUENCE [LARGE SCALE GENOMIC DNA]</scope>
    <source>
        <strain evidence="3">TSY2</strain>
    </source>
</reference>
<dbReference type="HOGENOM" id="CLU_1988559_0_0_7"/>
<evidence type="ECO:0000259" key="1">
    <source>
        <dbReference type="Pfam" id="PF20690"/>
    </source>
</evidence>
<dbReference type="EMBL" id="AZHX01000532">
    <property type="protein sequence ID" value="ETX07101.1"/>
    <property type="molecule type" value="Genomic_DNA"/>
</dbReference>
<organism evidence="2 3">
    <name type="scientific">Candidatus Entotheonella gemina</name>
    <dbReference type="NCBI Taxonomy" id="1429439"/>
    <lineage>
        <taxon>Bacteria</taxon>
        <taxon>Pseudomonadati</taxon>
        <taxon>Nitrospinota/Tectimicrobiota group</taxon>
        <taxon>Candidatus Tectimicrobiota</taxon>
        <taxon>Candidatus Entotheonellia</taxon>
        <taxon>Candidatus Entotheonellales</taxon>
        <taxon>Candidatus Entotheonellaceae</taxon>
        <taxon>Candidatus Entotheonella</taxon>
    </lineage>
</organism>
<dbReference type="InterPro" id="IPR048915">
    <property type="entry name" value="bDLD3"/>
</dbReference>
<dbReference type="Proteomes" id="UP000019140">
    <property type="component" value="Unassembled WGS sequence"/>
</dbReference>
<keyword evidence="3" id="KW-1185">Reference proteome</keyword>
<evidence type="ECO:0000313" key="3">
    <source>
        <dbReference type="Proteomes" id="UP000019140"/>
    </source>
</evidence>
<accession>W4MB13</accession>
<comment type="caution">
    <text evidence="2">The sequence shown here is derived from an EMBL/GenBank/DDBJ whole genome shotgun (WGS) entry which is preliminary data.</text>
</comment>
<dbReference type="AlphaFoldDB" id="W4MB13"/>
<feature type="domain" description="Bacterial Death-like" evidence="1">
    <location>
        <begin position="52"/>
        <end position="123"/>
    </location>
</feature>
<name>W4MB13_9BACT</name>
<proteinExistence type="predicted"/>
<sequence length="125" mass="14798">MLPSGGESIEEHYTDPGRRKQLFHDIRKQLRERVEFIRQTGAALASELAYAGKPQIDFLHRLGHSWQELADYFDIPVYDQARFERGEEGRRIWVWLENRKRLHELPKALALINRNDLVQVLYSEP</sequence>
<evidence type="ECO:0000313" key="2">
    <source>
        <dbReference type="EMBL" id="ETX07101.1"/>
    </source>
</evidence>